<comment type="caution">
    <text evidence="1">The sequence shown here is derived from an EMBL/GenBank/DDBJ whole genome shotgun (WGS) entry which is preliminary data.</text>
</comment>
<dbReference type="RefSeq" id="WP_037279588.1">
    <property type="nucleotide sequence ID" value="NZ_KK088562.1"/>
</dbReference>
<evidence type="ECO:0000313" key="2">
    <source>
        <dbReference type="Proteomes" id="UP000019666"/>
    </source>
</evidence>
<gene>
    <name evidence="1" type="ORF">Rumeso_01371</name>
</gene>
<sequence>MTRRDHAPRKPTAPEQGACRYLVVQIDQDADVPRDGNETLTGHGVLVPRNADGFYRDLEDAQEIAEYMNELHPQFDTYVLEVVHHIPRGRR</sequence>
<name>A0A017HRK8_9RHOB</name>
<protein>
    <submittedName>
        <fullName evidence="1">Uncharacterized protein</fullName>
    </submittedName>
</protein>
<accession>A0A017HRK8</accession>
<proteinExistence type="predicted"/>
<dbReference type="Proteomes" id="UP000019666">
    <property type="component" value="Unassembled WGS sequence"/>
</dbReference>
<dbReference type="AlphaFoldDB" id="A0A017HRK8"/>
<dbReference type="EMBL" id="AOSK01000036">
    <property type="protein sequence ID" value="EYD77112.1"/>
    <property type="molecule type" value="Genomic_DNA"/>
</dbReference>
<evidence type="ECO:0000313" key="1">
    <source>
        <dbReference type="EMBL" id="EYD77112.1"/>
    </source>
</evidence>
<dbReference type="HOGENOM" id="CLU_2425079_0_0_5"/>
<organism evidence="1 2">
    <name type="scientific">Rubellimicrobium mesophilum DSM 19309</name>
    <dbReference type="NCBI Taxonomy" id="442562"/>
    <lineage>
        <taxon>Bacteria</taxon>
        <taxon>Pseudomonadati</taxon>
        <taxon>Pseudomonadota</taxon>
        <taxon>Alphaproteobacteria</taxon>
        <taxon>Rhodobacterales</taxon>
        <taxon>Roseobacteraceae</taxon>
        <taxon>Rubellimicrobium</taxon>
    </lineage>
</organism>
<reference evidence="1 2" key="1">
    <citation type="submission" date="2013-02" db="EMBL/GenBank/DDBJ databases">
        <authorList>
            <person name="Fiebig A."/>
            <person name="Goeker M."/>
            <person name="Klenk H.-P.P."/>
        </authorList>
    </citation>
    <scope>NUCLEOTIDE SEQUENCE [LARGE SCALE GENOMIC DNA]</scope>
    <source>
        <strain evidence="1 2">DSM 19309</strain>
    </source>
</reference>
<keyword evidence="2" id="KW-1185">Reference proteome</keyword>